<dbReference type="InterPro" id="IPR011048">
    <property type="entry name" value="Haem_d1_sf"/>
</dbReference>
<evidence type="ECO:0000313" key="3">
    <source>
        <dbReference type="Proteomes" id="UP001652461"/>
    </source>
</evidence>
<dbReference type="Proteomes" id="UP001652461">
    <property type="component" value="Unassembled WGS sequence"/>
</dbReference>
<dbReference type="PANTHER" id="PTHR30344:SF1">
    <property type="entry name" value="6-PHOSPHOGLUCONOLACTONASE"/>
    <property type="match status" value="1"/>
</dbReference>
<name>A0ABT2RZI1_9FIRM</name>
<dbReference type="PANTHER" id="PTHR30344">
    <property type="entry name" value="6-PHOSPHOGLUCONOLACTONASE-RELATED"/>
    <property type="match status" value="1"/>
</dbReference>
<gene>
    <name evidence="2" type="ORF">OCV63_11030</name>
</gene>
<dbReference type="Pfam" id="PF10282">
    <property type="entry name" value="Lactonase"/>
    <property type="match status" value="1"/>
</dbReference>
<reference evidence="2 3" key="1">
    <citation type="journal article" date="2021" name="ISME Commun">
        <title>Automated analysis of genomic sequences facilitates high-throughput and comprehensive description of bacteria.</title>
        <authorList>
            <person name="Hitch T.C.A."/>
        </authorList>
    </citation>
    <scope>NUCLEOTIDE SEQUENCE [LARGE SCALE GENOMIC DNA]</scope>
    <source>
        <strain evidence="2 3">Sanger_04</strain>
    </source>
</reference>
<dbReference type="EMBL" id="JAOQKC010000014">
    <property type="protein sequence ID" value="MCU6697420.1"/>
    <property type="molecule type" value="Genomic_DNA"/>
</dbReference>
<sequence>MRIFTGGYTEPILMGSGEIVEGRCKGIACYDFDEQTGKLAYRTVTGDIQNPSYVLADAEGAYLYCVNELKDWNGIDGSTVSAFVIDRETGALRRINRQFTCGADACHLSFSPDKKYLLVSNYSGGSLAVYRIREDHGLEPATCVLRHRGRGANPERQEGPHIHQTVMAPDGQHVYVSDLGQDVFACYRADWEKGWLLPEKEKNIYGIPGQGTRHGAFDGNGTHFYVMTELTCEVNVYQYKAGQAELMQTISAFADPAQQTEGCLGAGIRIHPSGKWVYGAVRGTNHIAVFRVEADGRLTLTETKLSGGEIPREFILSPDGRYLLAANQDTDNICVFAIDEHTGGLKEVWNQENVYCVTCITF</sequence>
<organism evidence="2 3">
    <name type="scientific">Laedolimicola ammoniilytica</name>
    <dbReference type="NCBI Taxonomy" id="2981771"/>
    <lineage>
        <taxon>Bacteria</taxon>
        <taxon>Bacillati</taxon>
        <taxon>Bacillota</taxon>
        <taxon>Clostridia</taxon>
        <taxon>Lachnospirales</taxon>
        <taxon>Lachnospiraceae</taxon>
        <taxon>Laedolimicola</taxon>
    </lineage>
</organism>
<comment type="caution">
    <text evidence="2">The sequence shown here is derived from an EMBL/GenBank/DDBJ whole genome shotgun (WGS) entry which is preliminary data.</text>
</comment>
<proteinExistence type="inferred from homology"/>
<evidence type="ECO:0000313" key="2">
    <source>
        <dbReference type="EMBL" id="MCU6697420.1"/>
    </source>
</evidence>
<dbReference type="Gene3D" id="2.130.10.10">
    <property type="entry name" value="YVTN repeat-like/Quinoprotein amine dehydrogenase"/>
    <property type="match status" value="1"/>
</dbReference>
<dbReference type="InterPro" id="IPR015943">
    <property type="entry name" value="WD40/YVTN_repeat-like_dom_sf"/>
</dbReference>
<dbReference type="RefSeq" id="WP_158363851.1">
    <property type="nucleotide sequence ID" value="NZ_JAOQKC010000014.1"/>
</dbReference>
<accession>A0ABT2RZI1</accession>
<comment type="similarity">
    <text evidence="1">Belongs to the cycloisomerase 2 family.</text>
</comment>
<protein>
    <submittedName>
        <fullName evidence="2">Lactonase family protein</fullName>
    </submittedName>
</protein>
<dbReference type="InterPro" id="IPR019405">
    <property type="entry name" value="Lactonase_7-beta_prop"/>
</dbReference>
<dbReference type="SUPFAM" id="SSF51004">
    <property type="entry name" value="C-terminal (heme d1) domain of cytochrome cd1-nitrite reductase"/>
    <property type="match status" value="1"/>
</dbReference>
<evidence type="ECO:0000256" key="1">
    <source>
        <dbReference type="ARBA" id="ARBA00005564"/>
    </source>
</evidence>
<dbReference type="InterPro" id="IPR050282">
    <property type="entry name" value="Cycloisomerase_2"/>
</dbReference>
<keyword evidence="3" id="KW-1185">Reference proteome</keyword>